<feature type="compositionally biased region" description="Polar residues" evidence="5">
    <location>
        <begin position="286"/>
        <end position="300"/>
    </location>
</feature>
<dbReference type="GO" id="GO:0016020">
    <property type="term" value="C:membrane"/>
    <property type="evidence" value="ECO:0007669"/>
    <property type="project" value="UniProtKB-SubCell"/>
</dbReference>
<dbReference type="InterPro" id="IPR051694">
    <property type="entry name" value="Immunoregulatory_rcpt-like"/>
</dbReference>
<evidence type="ECO:0000256" key="2">
    <source>
        <dbReference type="ARBA" id="ARBA00022692"/>
    </source>
</evidence>
<evidence type="ECO:0000256" key="5">
    <source>
        <dbReference type="SAM" id="MobiDB-lite"/>
    </source>
</evidence>
<gene>
    <name evidence="7" type="ORF">VNI00_009773</name>
</gene>
<name>A0AAW0CP43_9AGAR</name>
<evidence type="ECO:0000256" key="6">
    <source>
        <dbReference type="SAM" id="Phobius"/>
    </source>
</evidence>
<proteinExistence type="predicted"/>
<dbReference type="PANTHER" id="PTHR15549">
    <property type="entry name" value="PAIRED IMMUNOGLOBULIN-LIKE TYPE 2 RECEPTOR"/>
    <property type="match status" value="1"/>
</dbReference>
<evidence type="ECO:0000256" key="3">
    <source>
        <dbReference type="ARBA" id="ARBA00022989"/>
    </source>
</evidence>
<keyword evidence="3 6" id="KW-1133">Transmembrane helix</keyword>
<feature type="compositionally biased region" description="Pro residues" evidence="5">
    <location>
        <begin position="404"/>
        <end position="414"/>
    </location>
</feature>
<evidence type="ECO:0000313" key="7">
    <source>
        <dbReference type="EMBL" id="KAK7040305.1"/>
    </source>
</evidence>
<comment type="subcellular location">
    <subcellularLocation>
        <location evidence="1">Membrane</location>
        <topology evidence="1">Single-pass membrane protein</topology>
    </subcellularLocation>
</comment>
<reference evidence="7 8" key="1">
    <citation type="submission" date="2024-01" db="EMBL/GenBank/DDBJ databases">
        <title>A draft genome for a cacao thread blight-causing isolate of Paramarasmius palmivorus.</title>
        <authorList>
            <person name="Baruah I.K."/>
            <person name="Bukari Y."/>
            <person name="Amoako-Attah I."/>
            <person name="Meinhardt L.W."/>
            <person name="Bailey B.A."/>
            <person name="Cohen S.P."/>
        </authorList>
    </citation>
    <scope>NUCLEOTIDE SEQUENCE [LARGE SCALE GENOMIC DNA]</scope>
    <source>
        <strain evidence="7 8">GH-12</strain>
    </source>
</reference>
<accession>A0AAW0CP43</accession>
<keyword evidence="4 6" id="KW-0472">Membrane</keyword>
<dbReference type="GO" id="GO:0071944">
    <property type="term" value="C:cell periphery"/>
    <property type="evidence" value="ECO:0007669"/>
    <property type="project" value="UniProtKB-ARBA"/>
</dbReference>
<keyword evidence="8" id="KW-1185">Reference proteome</keyword>
<dbReference type="Gene3D" id="2.60.120.260">
    <property type="entry name" value="Galactose-binding domain-like"/>
    <property type="match status" value="1"/>
</dbReference>
<sequence>MELVDDRDPRVKFQPDGAWVMGGGEYEHSGTTHGTASGNAAMVFQFSGLSWIAIVLDTVAHIPGFKGHMLKYGERSQIQMIPQSSQSLSSPSITRMFASQKLSDRQHTLRMVNTEDKGRVWIDYLVFSPSGADLQGDIEIVDDRDARVSFNPGNAWFLGGGGGEHLETTHGTRSVDAEMVFRFEGTYIEVYGTNPYKAESPEDPITAFTVDDGTPVTYAPILAEAAAQRQRMFASPNLTAGVHTLRMVNTKQNGRVWLDYLAFVPSEPPVSTVVPTVSTPTLSPTGTRTSTIPDSSESIAGSSTLSNRLSSGAVAGIVLGCVAIFVIVIAALLWWRRKYKGNIDSVTSVGSRNRAQYLDSELSPEYASTATGSQPIAQSSWRQCNTSAWSSGSTNSNAYQPVPTANPPPYQKWM</sequence>
<protein>
    <recommendedName>
        <fullName evidence="9">Transmembrane protein</fullName>
    </recommendedName>
</protein>
<feature type="compositionally biased region" description="Low complexity" evidence="5">
    <location>
        <begin position="275"/>
        <end position="285"/>
    </location>
</feature>
<comment type="caution">
    <text evidence="7">The sequence shown here is derived from an EMBL/GenBank/DDBJ whole genome shotgun (WGS) entry which is preliminary data.</text>
</comment>
<keyword evidence="2 6" id="KW-0812">Transmembrane</keyword>
<evidence type="ECO:0000313" key="8">
    <source>
        <dbReference type="Proteomes" id="UP001383192"/>
    </source>
</evidence>
<evidence type="ECO:0008006" key="9">
    <source>
        <dbReference type="Google" id="ProtNLM"/>
    </source>
</evidence>
<dbReference type="AlphaFoldDB" id="A0AAW0CP43"/>
<dbReference type="CDD" id="cd21699">
    <property type="entry name" value="JMTM_APP_like"/>
    <property type="match status" value="1"/>
</dbReference>
<organism evidence="7 8">
    <name type="scientific">Paramarasmius palmivorus</name>
    <dbReference type="NCBI Taxonomy" id="297713"/>
    <lineage>
        <taxon>Eukaryota</taxon>
        <taxon>Fungi</taxon>
        <taxon>Dikarya</taxon>
        <taxon>Basidiomycota</taxon>
        <taxon>Agaricomycotina</taxon>
        <taxon>Agaricomycetes</taxon>
        <taxon>Agaricomycetidae</taxon>
        <taxon>Agaricales</taxon>
        <taxon>Marasmiineae</taxon>
        <taxon>Marasmiaceae</taxon>
        <taxon>Paramarasmius</taxon>
    </lineage>
</organism>
<evidence type="ECO:0000256" key="4">
    <source>
        <dbReference type="ARBA" id="ARBA00023136"/>
    </source>
</evidence>
<feature type="region of interest" description="Disordered" evidence="5">
    <location>
        <begin position="275"/>
        <end position="300"/>
    </location>
</feature>
<dbReference type="EMBL" id="JAYKXP010000037">
    <property type="protein sequence ID" value="KAK7040305.1"/>
    <property type="molecule type" value="Genomic_DNA"/>
</dbReference>
<feature type="region of interest" description="Disordered" evidence="5">
    <location>
        <begin position="392"/>
        <end position="414"/>
    </location>
</feature>
<evidence type="ECO:0000256" key="1">
    <source>
        <dbReference type="ARBA" id="ARBA00004167"/>
    </source>
</evidence>
<dbReference type="Proteomes" id="UP001383192">
    <property type="component" value="Unassembled WGS sequence"/>
</dbReference>
<feature type="transmembrane region" description="Helical" evidence="6">
    <location>
        <begin position="313"/>
        <end position="335"/>
    </location>
</feature>